<evidence type="ECO:0000313" key="16">
    <source>
        <dbReference type="Proteomes" id="UP000015101"/>
    </source>
</evidence>
<feature type="domain" description="THAP-type" evidence="13">
    <location>
        <begin position="1"/>
        <end position="86"/>
    </location>
</feature>
<dbReference type="GO" id="GO:0008270">
    <property type="term" value="F:zinc ion binding"/>
    <property type="evidence" value="ECO:0007669"/>
    <property type="project" value="UniProtKB-KW"/>
</dbReference>
<dbReference type="InterPro" id="IPR038441">
    <property type="entry name" value="THAP_Znf_sf"/>
</dbReference>
<dbReference type="RefSeq" id="XP_009015246.1">
    <property type="nucleotide sequence ID" value="XM_009016998.1"/>
</dbReference>
<dbReference type="EnsemblMetazoa" id="HelroT159958">
    <property type="protein sequence ID" value="HelroP159958"/>
    <property type="gene ID" value="HelroG159958"/>
</dbReference>
<evidence type="ECO:0000256" key="5">
    <source>
        <dbReference type="ARBA" id="ARBA00022833"/>
    </source>
</evidence>
<evidence type="ECO:0000256" key="10">
    <source>
        <dbReference type="ARBA" id="ARBA00023242"/>
    </source>
</evidence>
<reference evidence="16" key="1">
    <citation type="submission" date="2012-12" db="EMBL/GenBank/DDBJ databases">
        <authorList>
            <person name="Hellsten U."/>
            <person name="Grimwood J."/>
            <person name="Chapman J.A."/>
            <person name="Shapiro H."/>
            <person name="Aerts A."/>
            <person name="Otillar R.P."/>
            <person name="Terry A.Y."/>
            <person name="Boore J.L."/>
            <person name="Simakov O."/>
            <person name="Marletaz F."/>
            <person name="Cho S.-J."/>
            <person name="Edsinger-Gonzales E."/>
            <person name="Havlak P."/>
            <person name="Kuo D.-H."/>
            <person name="Larsson T."/>
            <person name="Lv J."/>
            <person name="Arendt D."/>
            <person name="Savage R."/>
            <person name="Osoegawa K."/>
            <person name="de Jong P."/>
            <person name="Lindberg D.R."/>
            <person name="Seaver E.C."/>
            <person name="Weisblat D.A."/>
            <person name="Putnam N.H."/>
            <person name="Grigoriev I.V."/>
            <person name="Rokhsar D.S."/>
        </authorList>
    </citation>
    <scope>NUCLEOTIDE SEQUENCE</scope>
</reference>
<gene>
    <name evidence="15" type="primary">20198516</name>
    <name evidence="14" type="ORF">HELRODRAFT_159958</name>
</gene>
<organism evidence="15 16">
    <name type="scientific">Helobdella robusta</name>
    <name type="common">Californian leech</name>
    <dbReference type="NCBI Taxonomy" id="6412"/>
    <lineage>
        <taxon>Eukaryota</taxon>
        <taxon>Metazoa</taxon>
        <taxon>Spiralia</taxon>
        <taxon>Lophotrochozoa</taxon>
        <taxon>Annelida</taxon>
        <taxon>Clitellata</taxon>
        <taxon>Hirudinea</taxon>
        <taxon>Rhynchobdellida</taxon>
        <taxon>Glossiphoniidae</taxon>
        <taxon>Helobdella</taxon>
    </lineage>
</organism>
<evidence type="ECO:0000256" key="9">
    <source>
        <dbReference type="ARBA" id="ARBA00023163"/>
    </source>
</evidence>
<dbReference type="EMBL" id="KB096324">
    <property type="protein sequence ID" value="ESO05878.1"/>
    <property type="molecule type" value="Genomic_DNA"/>
</dbReference>
<reference evidence="15" key="3">
    <citation type="submission" date="2015-06" db="UniProtKB">
        <authorList>
            <consortium name="EnsemblMetazoa"/>
        </authorList>
    </citation>
    <scope>IDENTIFICATION</scope>
</reference>
<accession>T1EPL6</accession>
<keyword evidence="10" id="KW-0539">Nucleus</keyword>
<comment type="subcellular location">
    <subcellularLocation>
        <location evidence="1">Nucleus</location>
        <location evidence="1">Nucleoplasm</location>
    </subcellularLocation>
</comment>
<keyword evidence="3" id="KW-0479">Metal-binding</keyword>
<evidence type="ECO:0000256" key="3">
    <source>
        <dbReference type="ARBA" id="ARBA00022723"/>
    </source>
</evidence>
<dbReference type="Proteomes" id="UP000015101">
    <property type="component" value="Unassembled WGS sequence"/>
</dbReference>
<evidence type="ECO:0000256" key="6">
    <source>
        <dbReference type="ARBA" id="ARBA00023015"/>
    </source>
</evidence>
<evidence type="ECO:0000256" key="4">
    <source>
        <dbReference type="ARBA" id="ARBA00022771"/>
    </source>
</evidence>
<dbReference type="STRING" id="6412.T1EPL6"/>
<keyword evidence="5" id="KW-0862">Zinc</keyword>
<dbReference type="Pfam" id="PF05485">
    <property type="entry name" value="THAP"/>
    <property type="match status" value="1"/>
</dbReference>
<evidence type="ECO:0000313" key="14">
    <source>
        <dbReference type="EMBL" id="ESO05878.1"/>
    </source>
</evidence>
<dbReference type="InterPro" id="IPR006612">
    <property type="entry name" value="THAP_Znf"/>
</dbReference>
<dbReference type="GeneID" id="20198516"/>
<keyword evidence="9" id="KW-0804">Transcription</keyword>
<dbReference type="HOGENOM" id="CLU_1645553_0_0_1"/>
<dbReference type="SMART" id="SM00980">
    <property type="entry name" value="THAP"/>
    <property type="match status" value="1"/>
</dbReference>
<protein>
    <recommendedName>
        <fullName evidence="13">THAP-type domain-containing protein</fullName>
    </recommendedName>
</protein>
<evidence type="ECO:0000256" key="1">
    <source>
        <dbReference type="ARBA" id="ARBA00004642"/>
    </source>
</evidence>
<evidence type="ECO:0000256" key="2">
    <source>
        <dbReference type="ARBA" id="ARBA00006177"/>
    </source>
</evidence>
<dbReference type="GO" id="GO:0043565">
    <property type="term" value="F:sequence-specific DNA binding"/>
    <property type="evidence" value="ECO:0007669"/>
    <property type="project" value="InterPro"/>
</dbReference>
<dbReference type="OrthoDB" id="6496718at2759"/>
<keyword evidence="4 12" id="KW-0863">Zinc-finger</keyword>
<evidence type="ECO:0000256" key="7">
    <source>
        <dbReference type="ARBA" id="ARBA00023054"/>
    </source>
</evidence>
<evidence type="ECO:0000256" key="11">
    <source>
        <dbReference type="ARBA" id="ARBA00023306"/>
    </source>
</evidence>
<dbReference type="SUPFAM" id="SSF57716">
    <property type="entry name" value="Glucocorticoid receptor-like (DNA-binding domain)"/>
    <property type="match status" value="1"/>
</dbReference>
<dbReference type="EMBL" id="AMQM01000446">
    <property type="status" value="NOT_ANNOTATED_CDS"/>
    <property type="molecule type" value="Genomic_DNA"/>
</dbReference>
<evidence type="ECO:0000259" key="13">
    <source>
        <dbReference type="PROSITE" id="PS50950"/>
    </source>
</evidence>
<evidence type="ECO:0000256" key="8">
    <source>
        <dbReference type="ARBA" id="ARBA00023125"/>
    </source>
</evidence>
<dbReference type="GO" id="GO:0005654">
    <property type="term" value="C:nucleoplasm"/>
    <property type="evidence" value="ECO:0007669"/>
    <property type="project" value="UniProtKB-SubCell"/>
</dbReference>
<dbReference type="Gene3D" id="6.20.210.20">
    <property type="entry name" value="THAP domain"/>
    <property type="match status" value="1"/>
</dbReference>
<dbReference type="InterPro" id="IPR026516">
    <property type="entry name" value="THAP1/10"/>
</dbReference>
<dbReference type="InParanoid" id="T1EPL6"/>
<dbReference type="PROSITE" id="PS50950">
    <property type="entry name" value="ZF_THAP"/>
    <property type="match status" value="1"/>
</dbReference>
<keyword evidence="16" id="KW-1185">Reference proteome</keyword>
<keyword evidence="8 12" id="KW-0238">DNA-binding</keyword>
<sequence>MPSICSISGCKNTYVSSGDPYNLISFHRIPKHPEKRFLWEQQVKALIDDYEKKKMVVVCSEHFTEDSFYYMHGRKMLKSSAIPEIFKTKENLENVRFECGKDNGVHVNIGQQTNTPGETNFMDGMTFSNEFQNSEKFVNHNDYTIKLFIKTDYCLLQPWHS</sequence>
<keyword evidence="11" id="KW-0131">Cell cycle</keyword>
<evidence type="ECO:0000256" key="12">
    <source>
        <dbReference type="PROSITE-ProRule" id="PRU00309"/>
    </source>
</evidence>
<comment type="similarity">
    <text evidence="2">Belongs to the THAP1 family.</text>
</comment>
<dbReference type="AlphaFoldDB" id="T1EPL6"/>
<dbReference type="KEGG" id="hro:HELRODRAFT_159958"/>
<proteinExistence type="inferred from homology"/>
<dbReference type="PANTHER" id="PTHR46600:SF1">
    <property type="entry name" value="THAP DOMAIN-CONTAINING PROTEIN 1"/>
    <property type="match status" value="1"/>
</dbReference>
<reference evidence="14 16" key="2">
    <citation type="journal article" date="2013" name="Nature">
        <title>Insights into bilaterian evolution from three spiralian genomes.</title>
        <authorList>
            <person name="Simakov O."/>
            <person name="Marletaz F."/>
            <person name="Cho S.J."/>
            <person name="Edsinger-Gonzales E."/>
            <person name="Havlak P."/>
            <person name="Hellsten U."/>
            <person name="Kuo D.H."/>
            <person name="Larsson T."/>
            <person name="Lv J."/>
            <person name="Arendt D."/>
            <person name="Savage R."/>
            <person name="Osoegawa K."/>
            <person name="de Jong P."/>
            <person name="Grimwood J."/>
            <person name="Chapman J.A."/>
            <person name="Shapiro H."/>
            <person name="Aerts A."/>
            <person name="Otillar R.P."/>
            <person name="Terry A.Y."/>
            <person name="Boore J.L."/>
            <person name="Grigoriev I.V."/>
            <person name="Lindberg D.R."/>
            <person name="Seaver E.C."/>
            <person name="Weisblat D.A."/>
            <person name="Putnam N.H."/>
            <person name="Rokhsar D.S."/>
        </authorList>
    </citation>
    <scope>NUCLEOTIDE SEQUENCE</scope>
</reference>
<keyword evidence="7" id="KW-0175">Coiled coil</keyword>
<dbReference type="CTD" id="20198516"/>
<name>T1EPL6_HELRO</name>
<dbReference type="PANTHER" id="PTHR46600">
    <property type="entry name" value="THAP DOMAIN-CONTAINING"/>
    <property type="match status" value="1"/>
</dbReference>
<evidence type="ECO:0000313" key="15">
    <source>
        <dbReference type="EnsemblMetazoa" id="HelroP159958"/>
    </source>
</evidence>
<keyword evidence="6" id="KW-0805">Transcription regulation</keyword>